<organism evidence="2 3">
    <name type="scientific">Prochlorococcus marinus str. MIT 9116</name>
    <dbReference type="NCBI Taxonomy" id="167544"/>
    <lineage>
        <taxon>Bacteria</taxon>
        <taxon>Bacillati</taxon>
        <taxon>Cyanobacteriota</taxon>
        <taxon>Cyanophyceae</taxon>
        <taxon>Synechococcales</taxon>
        <taxon>Prochlorococcaceae</taxon>
        <taxon>Prochlorococcus</taxon>
    </lineage>
</organism>
<name>A0A0A1ZKB6_PROMR</name>
<comment type="caution">
    <text evidence="2">The sequence shown here is derived from an EMBL/GenBank/DDBJ whole genome shotgun (WGS) entry which is preliminary data.</text>
</comment>
<feature type="coiled-coil region" evidence="1">
    <location>
        <begin position="49"/>
        <end position="76"/>
    </location>
</feature>
<evidence type="ECO:0000313" key="2">
    <source>
        <dbReference type="EMBL" id="KGF89860.1"/>
    </source>
</evidence>
<accession>A0A0A1ZKB6</accession>
<dbReference type="AlphaFoldDB" id="A0A0A1ZKB6"/>
<evidence type="ECO:0000256" key="1">
    <source>
        <dbReference type="SAM" id="Coils"/>
    </source>
</evidence>
<protein>
    <submittedName>
        <fullName evidence="2">Uncharacterized protein</fullName>
    </submittedName>
</protein>
<sequence length="76" mass="9125">MRLLFNKVLDQQDLKLSKKLISSYKKRLEKEILDRSIKLKMPQNKFEEIIHNNNELINLKKALEKLEEESETNNKV</sequence>
<keyword evidence="1" id="KW-0175">Coiled coil</keyword>
<evidence type="ECO:0000313" key="3">
    <source>
        <dbReference type="Proteomes" id="UP000030491"/>
    </source>
</evidence>
<reference evidence="3" key="1">
    <citation type="journal article" date="2014" name="Sci. Data">
        <title>Genomes of diverse isolates of the marine cyanobacterium Prochlorococcus.</title>
        <authorList>
            <person name="Biller S."/>
            <person name="Berube P."/>
            <person name="Thompson J."/>
            <person name="Kelly L."/>
            <person name="Roggensack S."/>
            <person name="Awad L."/>
            <person name="Roache-Johnson K."/>
            <person name="Ding H."/>
            <person name="Giovannoni S.J."/>
            <person name="Moore L.R."/>
            <person name="Chisholm S.W."/>
        </authorList>
    </citation>
    <scope>NUCLEOTIDE SEQUENCE [LARGE SCALE GENOMIC DNA]</scope>
</reference>
<proteinExistence type="predicted"/>
<gene>
    <name evidence="2" type="ORF">EU93_1719</name>
</gene>
<dbReference type="RefSeq" id="WP_241432583.1">
    <property type="nucleotide sequence ID" value="NZ_JNAJ01000018.1"/>
</dbReference>
<dbReference type="EMBL" id="JNAJ01000018">
    <property type="protein sequence ID" value="KGF89860.1"/>
    <property type="molecule type" value="Genomic_DNA"/>
</dbReference>
<dbReference type="Proteomes" id="UP000030491">
    <property type="component" value="Unassembled WGS sequence"/>
</dbReference>